<reference evidence="2" key="2">
    <citation type="submission" date="2013-05" db="EMBL/GenBank/DDBJ databases">
        <title>The genome and transcriptome of Haemonchus contortus: a key model parasite for drug and vaccine discovery.</title>
        <authorList>
            <person name="Laing R."/>
            <person name="Kikuchi T."/>
            <person name="Martinelli A."/>
            <person name="Tsai I.J."/>
            <person name="Beech R.N."/>
            <person name="Redman E."/>
            <person name="Holroyd N."/>
            <person name="Bartley D.J."/>
            <person name="Beasley H."/>
            <person name="Britton C."/>
            <person name="Curran D."/>
            <person name="Devaney E."/>
            <person name="Gilabert A."/>
            <person name="Jackson F."/>
            <person name="Hunt M."/>
            <person name="Johnston S."/>
            <person name="Kryukov I."/>
            <person name="Li K."/>
            <person name="Morrison A.A."/>
            <person name="Reid A.J."/>
            <person name="Sargison N."/>
            <person name="Saunders G."/>
            <person name="Wasmuth J.D."/>
            <person name="Wolstenholme A."/>
            <person name="Berriman M."/>
            <person name="Gilleard J.S."/>
            <person name="Cotton J.A."/>
        </authorList>
    </citation>
    <scope>NUCLEOTIDE SEQUENCE [LARGE SCALE GENOMIC DNA]</scope>
    <source>
        <strain evidence="2">ISE/inbred ISE</strain>
    </source>
</reference>
<evidence type="ECO:0000313" key="2">
    <source>
        <dbReference type="EMBL" id="CDL96644.1"/>
    </source>
</evidence>
<name>W6NLY1_HAECO</name>
<sequence length="125" mass="13878">MLKVHVLKILFSAIAFMAGLDNVQGLSAEANESLNEALPGVDLEKRRERLKNLGRLYSKKYNITMVKQTEAPEGGFGNATEERSELEAEDILTDVSNSPEPSLEVINEYEGIAEYLFDGDINLTE</sequence>
<dbReference type="EMBL" id="CAVP010061043">
    <property type="protein sequence ID" value="CDL96644.1"/>
    <property type="molecule type" value="Genomic_DNA"/>
</dbReference>
<accession>W6NLY1</accession>
<proteinExistence type="predicted"/>
<feature type="chain" id="PRO_5004880901" evidence="1">
    <location>
        <begin position="26"/>
        <end position="125"/>
    </location>
</feature>
<feature type="signal peptide" evidence="1">
    <location>
        <begin position="1"/>
        <end position="25"/>
    </location>
</feature>
<organism evidence="2">
    <name type="scientific">Haemonchus contortus</name>
    <name type="common">Barber pole worm</name>
    <dbReference type="NCBI Taxonomy" id="6289"/>
    <lineage>
        <taxon>Eukaryota</taxon>
        <taxon>Metazoa</taxon>
        <taxon>Ecdysozoa</taxon>
        <taxon>Nematoda</taxon>
        <taxon>Chromadorea</taxon>
        <taxon>Rhabditida</taxon>
        <taxon>Rhabditina</taxon>
        <taxon>Rhabditomorpha</taxon>
        <taxon>Strongyloidea</taxon>
        <taxon>Trichostrongylidae</taxon>
        <taxon>Haemonchus</taxon>
    </lineage>
</organism>
<protein>
    <submittedName>
        <fullName evidence="2">Uncharacterized protein</fullName>
    </submittedName>
</protein>
<gene>
    <name evidence="2" type="ORF">HCOI_01905400</name>
</gene>
<dbReference type="AlphaFoldDB" id="W6NLY1"/>
<evidence type="ECO:0000256" key="1">
    <source>
        <dbReference type="SAM" id="SignalP"/>
    </source>
</evidence>
<reference evidence="2" key="1">
    <citation type="submission" date="2013-03" db="EMBL/GenBank/DDBJ databases">
        <authorList>
            <person name="Aslett M."/>
        </authorList>
    </citation>
    <scope>NUCLEOTIDE SEQUENCE [LARGE SCALE GENOMIC DNA]</scope>
    <source>
        <strain evidence="2">ISE/inbred ISE</strain>
    </source>
</reference>
<comment type="caution">
    <text evidence="2">The sequence shown here is derived from an EMBL/GenBank/DDBJ whole genome shotgun (WGS) entry which is preliminary data.</text>
</comment>
<keyword evidence="1" id="KW-0732">Signal</keyword>